<feature type="region of interest" description="Disordered" evidence="1">
    <location>
        <begin position="588"/>
        <end position="618"/>
    </location>
</feature>
<accession>A0A914URY0</accession>
<evidence type="ECO:0000313" key="2">
    <source>
        <dbReference type="Proteomes" id="UP000887566"/>
    </source>
</evidence>
<dbReference type="AlphaFoldDB" id="A0A914URY0"/>
<dbReference type="WBParaSite" id="PSAMB.scaffold12112size2950.g34639.t1">
    <property type="protein sequence ID" value="PSAMB.scaffold12112size2950.g34639.t1"/>
    <property type="gene ID" value="PSAMB.scaffold12112size2950.g34639"/>
</dbReference>
<evidence type="ECO:0000313" key="3">
    <source>
        <dbReference type="WBParaSite" id="PSAMB.scaffold12112size2950.g34639.t1"/>
    </source>
</evidence>
<dbReference type="Proteomes" id="UP000887566">
    <property type="component" value="Unplaced"/>
</dbReference>
<organism evidence="2 3">
    <name type="scientific">Plectus sambesii</name>
    <dbReference type="NCBI Taxonomy" id="2011161"/>
    <lineage>
        <taxon>Eukaryota</taxon>
        <taxon>Metazoa</taxon>
        <taxon>Ecdysozoa</taxon>
        <taxon>Nematoda</taxon>
        <taxon>Chromadorea</taxon>
        <taxon>Plectida</taxon>
        <taxon>Plectina</taxon>
        <taxon>Plectoidea</taxon>
        <taxon>Plectidae</taxon>
        <taxon>Plectus</taxon>
    </lineage>
</organism>
<protein>
    <submittedName>
        <fullName evidence="3">Uncharacterized protein</fullName>
    </submittedName>
</protein>
<proteinExistence type="predicted"/>
<name>A0A914URY0_9BILA</name>
<reference evidence="3" key="1">
    <citation type="submission" date="2022-11" db="UniProtKB">
        <authorList>
            <consortium name="WormBaseParasite"/>
        </authorList>
    </citation>
    <scope>IDENTIFICATION</scope>
</reference>
<evidence type="ECO:0000256" key="1">
    <source>
        <dbReference type="SAM" id="MobiDB-lite"/>
    </source>
</evidence>
<feature type="compositionally biased region" description="Acidic residues" evidence="1">
    <location>
        <begin position="597"/>
        <end position="606"/>
    </location>
</feature>
<keyword evidence="2" id="KW-1185">Reference proteome</keyword>
<sequence>MERQPPPTGNNVCFTDWWHVATIGGEELCCSFYAHSHSDHAMLKISSRREVVREKRIKKVFPSDEWTHYVLSMVIESQDRLRIQMVVNGYARHSWELGWSCDEVPLRSAFSVGFGCLQDVQASTNFTQELSTILAFKGMISYQSAMVLRGLGPRCRTLADTKARTLEPSLYFMLKPNVVANHSPEMISLLEDRGAFIESLQKSLLFCVVPTEAKTFGVYVLQSVPEVTPPADTMSYLCLTRVKNFPIEWKCQRQSRQLTSLDDAFVALGGCRLFFLLFARMIDLKTSERAQAVALRLLFTAARRHTEWWHDFVGMKGEALVARCLSCPFAVVGQLMTFEIGTAAISGLEQTEMGELRANALAVIRDPELLCSLMCRATIWRGPEPFAHWVQLLHVLCSCVAETNSCGLFNRHQLVRVGFLKSLLQAILSYYLFSFRRMMAHFQTCLEMFQDPLDYGPAFGGSMVASAIVPLVASLLGDPEEVSRITELWDFLFLSHSASCTYLNYRIVGHNDWINLDGFQEEPINLLGRESVLAGQLRHYVHVLGQEQVSSVLKLTNGSVAAVKSAYESALAGKVVAIANPSADVGGQRHLSLTSSSDEDTSDACGEESSRPSSDSPIEQLVAAADRLEENAAPLLRARDSFPALPDLVCDIDVDAAARDASTT</sequence>